<comment type="caution">
    <text evidence="1">The sequence shown here is derived from an EMBL/GenBank/DDBJ whole genome shotgun (WGS) entry which is preliminary data.</text>
</comment>
<name>A0A403QJA9_SALET</name>
<evidence type="ECO:0000313" key="1">
    <source>
        <dbReference type="EMBL" id="MML54728.1"/>
    </source>
</evidence>
<accession>A0A403QJA9</accession>
<dbReference type="Proteomes" id="UP000885348">
    <property type="component" value="Unassembled WGS sequence"/>
</dbReference>
<gene>
    <name evidence="1" type="ORF">D7N80_15700</name>
</gene>
<dbReference type="AlphaFoldDB" id="A0A403QJA9"/>
<sequence>MFKKLFSSSKSHAVKKIPGVVRIQTPASQLTKGGRGHIAEYFSGPITQVSFYG</sequence>
<dbReference type="NCBIfam" id="NF033471">
    <property type="entry name" value="J25_fam_lasso"/>
    <property type="match status" value="1"/>
</dbReference>
<dbReference type="EMBL" id="RVVJ01000017">
    <property type="protein sequence ID" value="MML54728.1"/>
    <property type="molecule type" value="Genomic_DNA"/>
</dbReference>
<protein>
    <submittedName>
        <fullName evidence="1">Acinetodin/klebsidin/J25 family lasso peptide</fullName>
    </submittedName>
</protein>
<proteinExistence type="predicted"/>
<organism evidence="1">
    <name type="scientific">Salmonella enterica I</name>
    <dbReference type="NCBI Taxonomy" id="59201"/>
    <lineage>
        <taxon>Bacteria</taxon>
        <taxon>Pseudomonadati</taxon>
        <taxon>Pseudomonadota</taxon>
        <taxon>Gammaproteobacteria</taxon>
        <taxon>Enterobacterales</taxon>
        <taxon>Enterobacteriaceae</taxon>
        <taxon>Salmonella</taxon>
    </lineage>
</organism>
<reference evidence="1" key="1">
    <citation type="submission" date="2018-09" db="EMBL/GenBank/DDBJ databases">
        <authorList>
            <person name="Ashton P.M."/>
            <person name="Dallman T."/>
            <person name="Nair S."/>
            <person name="De Pinna E."/>
            <person name="Peters T."/>
            <person name="Grant K."/>
        </authorList>
    </citation>
    <scope>NUCLEOTIDE SEQUENCE [LARGE SCALE GENOMIC DNA]</scope>
    <source>
        <strain evidence="1">598938</strain>
    </source>
</reference>